<dbReference type="InterPro" id="IPR025558">
    <property type="entry name" value="DUF4283"/>
</dbReference>
<feature type="compositionally biased region" description="Polar residues" evidence="1">
    <location>
        <begin position="63"/>
        <end position="77"/>
    </location>
</feature>
<comment type="caution">
    <text evidence="3">The sequence shown here is derived from an EMBL/GenBank/DDBJ whole genome shotgun (WGS) entry which is preliminary data.</text>
</comment>
<reference evidence="3" key="1">
    <citation type="journal article" date="2022" name="Int. J. Mol. Sci.">
        <title>Draft Genome of Tanacetum Coccineum: Genomic Comparison of Closely Related Tanacetum-Family Plants.</title>
        <authorList>
            <person name="Yamashiro T."/>
            <person name="Shiraishi A."/>
            <person name="Nakayama K."/>
            <person name="Satake H."/>
        </authorList>
    </citation>
    <scope>NUCLEOTIDE SEQUENCE</scope>
</reference>
<dbReference type="Proteomes" id="UP001151760">
    <property type="component" value="Unassembled WGS sequence"/>
</dbReference>
<keyword evidence="4" id="KW-1185">Reference proteome</keyword>
<accession>A0ABQ4X0S0</accession>
<proteinExistence type="predicted"/>
<feature type="compositionally biased region" description="Polar residues" evidence="1">
    <location>
        <begin position="25"/>
        <end position="44"/>
    </location>
</feature>
<reference evidence="3" key="2">
    <citation type="submission" date="2022-01" db="EMBL/GenBank/DDBJ databases">
        <authorList>
            <person name="Yamashiro T."/>
            <person name="Shiraishi A."/>
            <person name="Satake H."/>
            <person name="Nakayama K."/>
        </authorList>
    </citation>
    <scope>NUCLEOTIDE SEQUENCE</scope>
</reference>
<gene>
    <name evidence="3" type="ORF">Tco_0653518</name>
</gene>
<feature type="region of interest" description="Disordered" evidence="1">
    <location>
        <begin position="1"/>
        <end position="77"/>
    </location>
</feature>
<protein>
    <submittedName>
        <fullName evidence="3">Retrotransposon protein, putative, unclassified</fullName>
    </submittedName>
</protein>
<dbReference type="InterPro" id="IPR040256">
    <property type="entry name" value="At4g02000-like"/>
</dbReference>
<dbReference type="PANTHER" id="PTHR31286:SF99">
    <property type="entry name" value="DUF4283 DOMAIN-CONTAINING PROTEIN"/>
    <property type="match status" value="1"/>
</dbReference>
<dbReference type="Pfam" id="PF14111">
    <property type="entry name" value="DUF4283"/>
    <property type="match status" value="1"/>
</dbReference>
<evidence type="ECO:0000313" key="4">
    <source>
        <dbReference type="Proteomes" id="UP001151760"/>
    </source>
</evidence>
<evidence type="ECO:0000313" key="3">
    <source>
        <dbReference type="EMBL" id="GJS58734.1"/>
    </source>
</evidence>
<feature type="domain" description="DUF4283" evidence="2">
    <location>
        <begin position="120"/>
        <end position="202"/>
    </location>
</feature>
<organism evidence="3 4">
    <name type="scientific">Tanacetum coccineum</name>
    <dbReference type="NCBI Taxonomy" id="301880"/>
    <lineage>
        <taxon>Eukaryota</taxon>
        <taxon>Viridiplantae</taxon>
        <taxon>Streptophyta</taxon>
        <taxon>Embryophyta</taxon>
        <taxon>Tracheophyta</taxon>
        <taxon>Spermatophyta</taxon>
        <taxon>Magnoliopsida</taxon>
        <taxon>eudicotyledons</taxon>
        <taxon>Gunneridae</taxon>
        <taxon>Pentapetalae</taxon>
        <taxon>asterids</taxon>
        <taxon>campanulids</taxon>
        <taxon>Asterales</taxon>
        <taxon>Asteraceae</taxon>
        <taxon>Asteroideae</taxon>
        <taxon>Anthemideae</taxon>
        <taxon>Anthemidinae</taxon>
        <taxon>Tanacetum</taxon>
    </lineage>
</organism>
<sequence>MERGFLSSKGCGGGRGVKEKSGGSTSSNVATNTHGSTKDTTQVTAADGPVLSRSGGHMVDENVGQTPSNSTDNPNKGTSYANLFTDESCKKSVNFCNLFTSGENKVDVVVLVESIRAISERFANTAYGFFLGNRVAYPVVANYVRNTWGKYGLVKSMLNSSTRIFTFHFNSLEGLDAILENGPWFIRNNPLILKKWNPDVNLLKEDVGNVPVYTK</sequence>
<dbReference type="PANTHER" id="PTHR31286">
    <property type="entry name" value="GLYCINE-RICH CELL WALL STRUCTURAL PROTEIN 1.8-LIKE"/>
    <property type="match status" value="1"/>
</dbReference>
<name>A0ABQ4X0S0_9ASTR</name>
<dbReference type="EMBL" id="BQNB010009100">
    <property type="protein sequence ID" value="GJS58734.1"/>
    <property type="molecule type" value="Genomic_DNA"/>
</dbReference>
<evidence type="ECO:0000259" key="2">
    <source>
        <dbReference type="Pfam" id="PF14111"/>
    </source>
</evidence>
<evidence type="ECO:0000256" key="1">
    <source>
        <dbReference type="SAM" id="MobiDB-lite"/>
    </source>
</evidence>